<comment type="caution">
    <text evidence="1">The sequence shown here is derived from an EMBL/GenBank/DDBJ whole genome shotgun (WGS) entry which is preliminary data.</text>
</comment>
<protein>
    <submittedName>
        <fullName evidence="1">Uncharacterized protein</fullName>
    </submittedName>
</protein>
<dbReference type="Proteomes" id="UP001250932">
    <property type="component" value="Unassembled WGS sequence"/>
</dbReference>
<reference evidence="1 2" key="1">
    <citation type="journal article" date="2023" name="ISME J.">
        <title>Cultivation and genomic characterization of novel and ubiquitous marine nitrite-oxidizing bacteria from the Nitrospirales.</title>
        <authorList>
            <person name="Mueller A.J."/>
            <person name="Daebeler A."/>
            <person name="Herbold C.W."/>
            <person name="Kirkegaard R.H."/>
            <person name="Daims H."/>
        </authorList>
    </citation>
    <scope>NUCLEOTIDE SEQUENCE [LARGE SCALE GENOMIC DNA]</scope>
    <source>
        <strain evidence="1 2">EB</strain>
    </source>
</reference>
<evidence type="ECO:0000313" key="1">
    <source>
        <dbReference type="EMBL" id="MDT7043708.1"/>
    </source>
</evidence>
<keyword evidence="2" id="KW-1185">Reference proteome</keyword>
<evidence type="ECO:0000313" key="2">
    <source>
        <dbReference type="Proteomes" id="UP001250932"/>
    </source>
</evidence>
<gene>
    <name evidence="1" type="ORF">PPG34_15245</name>
</gene>
<dbReference type="EMBL" id="JAQOUE010000002">
    <property type="protein sequence ID" value="MDT7043708.1"/>
    <property type="molecule type" value="Genomic_DNA"/>
</dbReference>
<proteinExistence type="predicted"/>
<name>A0ABU3KBN4_9BACT</name>
<organism evidence="1 2">
    <name type="scientific">Candidatus Nitronereus thalassa</name>
    <dbReference type="NCBI Taxonomy" id="3020898"/>
    <lineage>
        <taxon>Bacteria</taxon>
        <taxon>Pseudomonadati</taxon>
        <taxon>Nitrospirota</taxon>
        <taxon>Nitrospiria</taxon>
        <taxon>Nitrospirales</taxon>
        <taxon>Nitrospiraceae</taxon>
        <taxon>Candidatus Nitronereus</taxon>
    </lineage>
</organism>
<accession>A0ABU3KBN4</accession>
<sequence>MQHRFLEDESSMKPTRKLRQVVDSPNGHKYKVVLGKDRGFFHRQLHHDQKPVGPWRAGAPPEWTSHMLQEVFDGLEALAIKT</sequence>
<dbReference type="RefSeq" id="WP_313834301.1">
    <property type="nucleotide sequence ID" value="NZ_JAQOUE010000002.1"/>
</dbReference>